<organism evidence="2 3">
    <name type="scientific">Psychrobacter aquaticus CMS 56</name>
    <dbReference type="NCBI Taxonomy" id="1354303"/>
    <lineage>
        <taxon>Bacteria</taxon>
        <taxon>Pseudomonadati</taxon>
        <taxon>Pseudomonadota</taxon>
        <taxon>Gammaproteobacteria</taxon>
        <taxon>Moraxellales</taxon>
        <taxon>Moraxellaceae</taxon>
        <taxon>Psychrobacter</taxon>
    </lineage>
</organism>
<evidence type="ECO:0000313" key="2">
    <source>
        <dbReference type="EMBL" id="ERL54856.1"/>
    </source>
</evidence>
<feature type="transmembrane region" description="Helical" evidence="1">
    <location>
        <begin position="375"/>
        <end position="396"/>
    </location>
</feature>
<feature type="transmembrane region" description="Helical" evidence="1">
    <location>
        <begin position="248"/>
        <end position="268"/>
    </location>
</feature>
<comment type="caution">
    <text evidence="2">The sequence shown here is derived from an EMBL/GenBank/DDBJ whole genome shotgun (WGS) entry which is preliminary data.</text>
</comment>
<feature type="transmembrane region" description="Helical" evidence="1">
    <location>
        <begin position="280"/>
        <end position="302"/>
    </location>
</feature>
<dbReference type="PATRIC" id="fig|1354303.4.peg.2168"/>
<dbReference type="PANTHER" id="PTHR30354">
    <property type="entry name" value="GNT FAMILY GLUCONATE TRANSPORTER"/>
    <property type="match status" value="1"/>
</dbReference>
<feature type="transmembrane region" description="Helical" evidence="1">
    <location>
        <begin position="447"/>
        <end position="464"/>
    </location>
</feature>
<evidence type="ECO:0000256" key="1">
    <source>
        <dbReference type="SAM" id="Phobius"/>
    </source>
</evidence>
<feature type="transmembrane region" description="Helical" evidence="1">
    <location>
        <begin position="145"/>
        <end position="167"/>
    </location>
</feature>
<keyword evidence="1" id="KW-1133">Transmembrane helix</keyword>
<feature type="transmembrane region" description="Helical" evidence="1">
    <location>
        <begin position="6"/>
        <end position="28"/>
    </location>
</feature>
<name>U4T3Y0_9GAMM</name>
<keyword evidence="3" id="KW-1185">Reference proteome</keyword>
<dbReference type="EMBL" id="AUSW01000034">
    <property type="protein sequence ID" value="ERL54856.1"/>
    <property type="molecule type" value="Genomic_DNA"/>
</dbReference>
<dbReference type="PANTHER" id="PTHR30354:SF11">
    <property type="entry name" value="PERMEASE"/>
    <property type="match status" value="1"/>
</dbReference>
<proteinExistence type="predicted"/>
<dbReference type="eggNOG" id="COG2610">
    <property type="taxonomic scope" value="Bacteria"/>
</dbReference>
<dbReference type="AlphaFoldDB" id="U4T3Y0"/>
<feature type="transmembrane region" description="Helical" evidence="1">
    <location>
        <begin position="314"/>
        <end position="335"/>
    </location>
</feature>
<feature type="transmembrane region" description="Helical" evidence="1">
    <location>
        <begin position="188"/>
        <end position="207"/>
    </location>
</feature>
<keyword evidence="1" id="KW-0472">Membrane</keyword>
<feature type="transmembrane region" description="Helical" evidence="1">
    <location>
        <begin position="109"/>
        <end position="133"/>
    </location>
</feature>
<protein>
    <submittedName>
        <fullName evidence="2">D-glycerate transporter (Predicted)</fullName>
    </submittedName>
</protein>
<sequence length="465" mass="49040">MNDSLNIYYIETVMIVFWLVLTILFIIFATAKLKWHPFLVLILSAFLVALFYQVPLNTVAKTISDGFGGILGYIGLVIVFGTIIGLILEKTGAAIVMAETVIKVLGPRFPTLTMSIVGAVVSVPVFCDSGYIILNSLKESLAERLQVSSVAMSIALATGLYATHTFVPPTPGPIAAAGNLGLESNLGLVIMVGVVVTAVAVLAGWWWSNRFLNVAPDNIDALDAPAATLPENMKTRDDYSHMPSATMAFLPIIVPIVLICLSSIANLPSTPFGSGMVTDILIFIGNPLTALLIGLFLSFLLINTEQKTQQISDSIAQGLVVAAPILLITGAGGAFGAMLKVTPIGDYLGTTLSALGLGIFMPFVVSAALKTAQGSTTVALVTTSAMVAPLMSQIGLDSELGRVFCVMAIGAGAMTVSHANDSFFWIVSQFSRMSVAQAYKAHSVATGIQGVTSIVFIWLLTLVFI</sequence>
<dbReference type="STRING" id="1354303.M917_2202"/>
<dbReference type="GO" id="GO:0005886">
    <property type="term" value="C:plasma membrane"/>
    <property type="evidence" value="ECO:0007669"/>
    <property type="project" value="TreeGrafter"/>
</dbReference>
<gene>
    <name evidence="2" type="ORF">M917_2202</name>
</gene>
<dbReference type="GO" id="GO:0015128">
    <property type="term" value="F:gluconate transmembrane transporter activity"/>
    <property type="evidence" value="ECO:0007669"/>
    <property type="project" value="InterPro"/>
</dbReference>
<feature type="transmembrane region" description="Helical" evidence="1">
    <location>
        <begin position="347"/>
        <end position="369"/>
    </location>
</feature>
<feature type="transmembrane region" description="Helical" evidence="1">
    <location>
        <begin position="403"/>
        <end position="427"/>
    </location>
</feature>
<accession>U4T3Y0</accession>
<keyword evidence="1" id="KW-0812">Transmembrane</keyword>
<dbReference type="InterPro" id="IPR003474">
    <property type="entry name" value="Glcn_transporter"/>
</dbReference>
<evidence type="ECO:0000313" key="3">
    <source>
        <dbReference type="Proteomes" id="UP000016761"/>
    </source>
</evidence>
<feature type="transmembrane region" description="Helical" evidence="1">
    <location>
        <begin position="66"/>
        <end position="88"/>
    </location>
</feature>
<dbReference type="Pfam" id="PF02447">
    <property type="entry name" value="GntP_permease"/>
    <property type="match status" value="1"/>
</dbReference>
<feature type="transmembrane region" description="Helical" evidence="1">
    <location>
        <begin position="35"/>
        <end position="54"/>
    </location>
</feature>
<dbReference type="Proteomes" id="UP000016761">
    <property type="component" value="Unassembled WGS sequence"/>
</dbReference>
<reference evidence="2 3" key="1">
    <citation type="journal article" date="2013" name="Genome Announc.">
        <title>Draft Genome Sequence of Psychrobacter aquaticus Strain CMS 56T, Isolated from a Cyanobacterial Mat Sample Collected from Water Bodies in the McMurdo Dry Valley Region of Antarctica.</title>
        <authorList>
            <person name="Reddy G.S."/>
            <person name="Ara S."/>
            <person name="Singh A."/>
            <person name="Kumar Pinnaka A."/>
            <person name="Shivaji S."/>
        </authorList>
    </citation>
    <scope>NUCLEOTIDE SEQUENCE [LARGE SCALE GENOMIC DNA]</scope>
    <source>
        <strain evidence="2 3">CMS 56</strain>
    </source>
</reference>
<dbReference type="RefSeq" id="WP_021814825.1">
    <property type="nucleotide sequence ID" value="NZ_AUSW01000034.1"/>
</dbReference>